<gene>
    <name evidence="1" type="ORF">B0H16DRAFT_1740649</name>
</gene>
<dbReference type="AlphaFoldDB" id="A0AAD7HCE1"/>
<proteinExistence type="predicted"/>
<sequence length="119" mass="13214">MVTSLTLGAMTGSLAEVELFFSCTSRLSRLDLSKASKRLTEDVIFLLLAKAFTLDNLETVWFGSPLAYNRLESILRILPDACAVISPNPLVERTFTHQRSVLSASGLDIFEEPDLKEHI</sequence>
<keyword evidence="2" id="KW-1185">Reference proteome</keyword>
<evidence type="ECO:0000313" key="1">
    <source>
        <dbReference type="EMBL" id="KAJ7717358.1"/>
    </source>
</evidence>
<organism evidence="1 2">
    <name type="scientific">Mycena metata</name>
    <dbReference type="NCBI Taxonomy" id="1033252"/>
    <lineage>
        <taxon>Eukaryota</taxon>
        <taxon>Fungi</taxon>
        <taxon>Dikarya</taxon>
        <taxon>Basidiomycota</taxon>
        <taxon>Agaricomycotina</taxon>
        <taxon>Agaricomycetes</taxon>
        <taxon>Agaricomycetidae</taxon>
        <taxon>Agaricales</taxon>
        <taxon>Marasmiineae</taxon>
        <taxon>Mycenaceae</taxon>
        <taxon>Mycena</taxon>
    </lineage>
</organism>
<comment type="caution">
    <text evidence="1">The sequence shown here is derived from an EMBL/GenBank/DDBJ whole genome shotgun (WGS) entry which is preliminary data.</text>
</comment>
<dbReference type="EMBL" id="JARKIB010000278">
    <property type="protein sequence ID" value="KAJ7717358.1"/>
    <property type="molecule type" value="Genomic_DNA"/>
</dbReference>
<dbReference type="Proteomes" id="UP001215598">
    <property type="component" value="Unassembled WGS sequence"/>
</dbReference>
<reference evidence="1" key="1">
    <citation type="submission" date="2023-03" db="EMBL/GenBank/DDBJ databases">
        <title>Massive genome expansion in bonnet fungi (Mycena s.s.) driven by repeated elements and novel gene families across ecological guilds.</title>
        <authorList>
            <consortium name="Lawrence Berkeley National Laboratory"/>
            <person name="Harder C.B."/>
            <person name="Miyauchi S."/>
            <person name="Viragh M."/>
            <person name="Kuo A."/>
            <person name="Thoen E."/>
            <person name="Andreopoulos B."/>
            <person name="Lu D."/>
            <person name="Skrede I."/>
            <person name="Drula E."/>
            <person name="Henrissat B."/>
            <person name="Morin E."/>
            <person name="Kohler A."/>
            <person name="Barry K."/>
            <person name="LaButti K."/>
            <person name="Morin E."/>
            <person name="Salamov A."/>
            <person name="Lipzen A."/>
            <person name="Mereny Z."/>
            <person name="Hegedus B."/>
            <person name="Baldrian P."/>
            <person name="Stursova M."/>
            <person name="Weitz H."/>
            <person name="Taylor A."/>
            <person name="Grigoriev I.V."/>
            <person name="Nagy L.G."/>
            <person name="Martin F."/>
            <person name="Kauserud H."/>
        </authorList>
    </citation>
    <scope>NUCLEOTIDE SEQUENCE</scope>
    <source>
        <strain evidence="1">CBHHK182m</strain>
    </source>
</reference>
<name>A0AAD7HCE1_9AGAR</name>
<protein>
    <submittedName>
        <fullName evidence="1">Uncharacterized protein</fullName>
    </submittedName>
</protein>
<evidence type="ECO:0000313" key="2">
    <source>
        <dbReference type="Proteomes" id="UP001215598"/>
    </source>
</evidence>
<accession>A0AAD7HCE1</accession>